<evidence type="ECO:0000256" key="7">
    <source>
        <dbReference type="SAM" id="Phobius"/>
    </source>
</evidence>
<proteinExistence type="predicted"/>
<feature type="compositionally biased region" description="Basic and acidic residues" evidence="6">
    <location>
        <begin position="9"/>
        <end position="25"/>
    </location>
</feature>
<keyword evidence="2" id="KW-0813">Transport</keyword>
<dbReference type="Proteomes" id="UP001345013">
    <property type="component" value="Unassembled WGS sequence"/>
</dbReference>
<evidence type="ECO:0000256" key="2">
    <source>
        <dbReference type="ARBA" id="ARBA00022448"/>
    </source>
</evidence>
<protein>
    <recommendedName>
        <fullName evidence="10">Sucrose transporter</fullName>
    </recommendedName>
</protein>
<dbReference type="Gene3D" id="1.20.1250.20">
    <property type="entry name" value="MFS general substrate transporter like domains"/>
    <property type="match status" value="1"/>
</dbReference>
<evidence type="ECO:0000256" key="6">
    <source>
        <dbReference type="SAM" id="MobiDB-lite"/>
    </source>
</evidence>
<keyword evidence="9" id="KW-1185">Reference proteome</keyword>
<dbReference type="SUPFAM" id="SSF103473">
    <property type="entry name" value="MFS general substrate transporter"/>
    <property type="match status" value="2"/>
</dbReference>
<accession>A0ABR0KPZ7</accession>
<dbReference type="InterPro" id="IPR036259">
    <property type="entry name" value="MFS_trans_sf"/>
</dbReference>
<dbReference type="PANTHER" id="PTHR19432:SF35">
    <property type="entry name" value="SOLUTE CARRIER FAMILY 45 MEMBER 3 ISOFORM X1"/>
    <property type="match status" value="1"/>
</dbReference>
<evidence type="ECO:0000256" key="4">
    <source>
        <dbReference type="ARBA" id="ARBA00022989"/>
    </source>
</evidence>
<comment type="subcellular location">
    <subcellularLocation>
        <location evidence="1">Membrane</location>
        <topology evidence="1">Multi-pass membrane protein</topology>
    </subcellularLocation>
</comment>
<feature type="transmembrane region" description="Helical" evidence="7">
    <location>
        <begin position="212"/>
        <end position="232"/>
    </location>
</feature>
<feature type="transmembrane region" description="Helical" evidence="7">
    <location>
        <begin position="55"/>
        <end position="73"/>
    </location>
</feature>
<feature type="transmembrane region" description="Helical" evidence="7">
    <location>
        <begin position="167"/>
        <end position="186"/>
    </location>
</feature>
<organism evidence="8 9">
    <name type="scientific">Lithohypha guttulata</name>
    <dbReference type="NCBI Taxonomy" id="1690604"/>
    <lineage>
        <taxon>Eukaryota</taxon>
        <taxon>Fungi</taxon>
        <taxon>Dikarya</taxon>
        <taxon>Ascomycota</taxon>
        <taxon>Pezizomycotina</taxon>
        <taxon>Eurotiomycetes</taxon>
        <taxon>Chaetothyriomycetidae</taxon>
        <taxon>Chaetothyriales</taxon>
        <taxon>Trichomeriaceae</taxon>
        <taxon>Lithohypha</taxon>
    </lineage>
</organism>
<feature type="transmembrane region" description="Helical" evidence="7">
    <location>
        <begin position="353"/>
        <end position="379"/>
    </location>
</feature>
<sequence length="623" mass="69072">MPHKYKAVQVDERSPLVDPQRKSTDSDIESNNLSSPSSMSDGDLKLADSLVASKGTLYFILLTIGIGGLQILWSVELSNGSPYLLSLGMSKALLAFVWLAGPMTGVLVQPYIGMKSDRCRISWGKRKPFIVAGTLGTVATSLLLAYAKQIVHTAGGWNVDAAYEGAWKVITIAFATVMMWALDFSINTVQASIRAFIVDGAPAHQQETANAWASRIVGIGNVLGYIAGYLDLPKHLGFLGKEQFQALCAFASIILTTLVFISVLTVKERNPQDEPPSDEDHESGIISFFKQVLQSIRRLPAPIRIVCQVQFFNWMAWFPFLFYITTYIGQLYVDPRLRPDMSPDEVNQLWGRATRIGTFALLIEAIVSLTANVLLPFLIMPTYKPTTSMPAEPVTPTTPIGTRARPGLHNENSRPQRMMPKRTTSTYSANMGLSTELGQIESDPIPSFFQRTFNRLRIPGFTLRRAWLLAQLLFATCMFSTFFISTPFAATVMVAIVGISWSLTLWAPFALISAEISKRDEERRMKNRRKLMNGNTDDFYDEHDHEEDQAGVILGLHNVAVSAPQVIATLVSSAVFRALQKPRNVPGDVSVAWTLRLGGIAVLVSAFYTWRMRESVSEEADED</sequence>
<dbReference type="PANTHER" id="PTHR19432">
    <property type="entry name" value="SUGAR TRANSPORTER"/>
    <property type="match status" value="1"/>
</dbReference>
<evidence type="ECO:0008006" key="10">
    <source>
        <dbReference type="Google" id="ProtNLM"/>
    </source>
</evidence>
<feature type="transmembrane region" description="Helical" evidence="7">
    <location>
        <begin position="466"/>
        <end position="484"/>
    </location>
</feature>
<feature type="transmembrane region" description="Helical" evidence="7">
    <location>
        <begin position="244"/>
        <end position="266"/>
    </location>
</feature>
<feature type="compositionally biased region" description="Polar residues" evidence="6">
    <location>
        <begin position="389"/>
        <end position="400"/>
    </location>
</feature>
<comment type="caution">
    <text evidence="8">The sequence shown here is derived from an EMBL/GenBank/DDBJ whole genome shotgun (WGS) entry which is preliminary data.</text>
</comment>
<keyword evidence="3 7" id="KW-0812">Transmembrane</keyword>
<feature type="region of interest" description="Disordered" evidence="6">
    <location>
        <begin position="389"/>
        <end position="419"/>
    </location>
</feature>
<evidence type="ECO:0000313" key="8">
    <source>
        <dbReference type="EMBL" id="KAK5102607.1"/>
    </source>
</evidence>
<reference evidence="8 9" key="1">
    <citation type="submission" date="2023-08" db="EMBL/GenBank/DDBJ databases">
        <title>Black Yeasts Isolated from many extreme environments.</title>
        <authorList>
            <person name="Coleine C."/>
            <person name="Stajich J.E."/>
            <person name="Selbmann L."/>
        </authorList>
    </citation>
    <scope>NUCLEOTIDE SEQUENCE [LARGE SCALE GENOMIC DNA]</scope>
    <source>
        <strain evidence="8 9">CCFEE 5885</strain>
    </source>
</reference>
<feature type="transmembrane region" description="Helical" evidence="7">
    <location>
        <begin position="490"/>
        <end position="516"/>
    </location>
</feature>
<name>A0ABR0KPZ7_9EURO</name>
<feature type="transmembrane region" description="Helical" evidence="7">
    <location>
        <begin position="85"/>
        <end position="108"/>
    </location>
</feature>
<keyword evidence="5 7" id="KW-0472">Membrane</keyword>
<evidence type="ECO:0000256" key="5">
    <source>
        <dbReference type="ARBA" id="ARBA00023136"/>
    </source>
</evidence>
<dbReference type="EMBL" id="JAVRRG010000001">
    <property type="protein sequence ID" value="KAK5102607.1"/>
    <property type="molecule type" value="Genomic_DNA"/>
</dbReference>
<evidence type="ECO:0000256" key="3">
    <source>
        <dbReference type="ARBA" id="ARBA00022692"/>
    </source>
</evidence>
<feature type="region of interest" description="Disordered" evidence="6">
    <location>
        <begin position="1"/>
        <end position="41"/>
    </location>
</feature>
<feature type="transmembrane region" description="Helical" evidence="7">
    <location>
        <begin position="129"/>
        <end position="147"/>
    </location>
</feature>
<dbReference type="Pfam" id="PF13347">
    <property type="entry name" value="MFS_2"/>
    <property type="match status" value="1"/>
</dbReference>
<feature type="transmembrane region" description="Helical" evidence="7">
    <location>
        <begin position="311"/>
        <end position="333"/>
    </location>
</feature>
<keyword evidence="4 7" id="KW-1133">Transmembrane helix</keyword>
<feature type="compositionally biased region" description="Low complexity" evidence="6">
    <location>
        <begin position="29"/>
        <end position="40"/>
    </location>
</feature>
<evidence type="ECO:0000313" key="9">
    <source>
        <dbReference type="Proteomes" id="UP001345013"/>
    </source>
</evidence>
<gene>
    <name evidence="8" type="ORF">LTR24_000166</name>
</gene>
<evidence type="ECO:0000256" key="1">
    <source>
        <dbReference type="ARBA" id="ARBA00004141"/>
    </source>
</evidence>